<feature type="transmembrane region" description="Helical" evidence="1">
    <location>
        <begin position="7"/>
        <end position="32"/>
    </location>
</feature>
<feature type="transmembrane region" description="Helical" evidence="1">
    <location>
        <begin position="44"/>
        <end position="67"/>
    </location>
</feature>
<protein>
    <submittedName>
        <fullName evidence="2">Putative conserved plasma membrane protein</fullName>
    </submittedName>
</protein>
<feature type="transmembrane region" description="Helical" evidence="1">
    <location>
        <begin position="110"/>
        <end position="128"/>
    </location>
</feature>
<dbReference type="PANTHER" id="PTHR13568">
    <property type="entry name" value="FAM11A, B PROTEIN"/>
    <property type="match status" value="1"/>
</dbReference>
<evidence type="ECO:0000256" key="1">
    <source>
        <dbReference type="SAM" id="Phobius"/>
    </source>
</evidence>
<feature type="transmembrane region" description="Helical" evidence="1">
    <location>
        <begin position="79"/>
        <end position="98"/>
    </location>
</feature>
<keyword evidence="1" id="KW-0812">Transmembrane</keyword>
<reference evidence="2" key="1">
    <citation type="submission" date="2014-03" db="EMBL/GenBank/DDBJ databases">
        <title>The sialotranscriptome of Amblyomma triste, Amblyomma parvum and Amblyomma cajennense ticks, uncovered by 454-based RNA-seq.</title>
        <authorList>
            <person name="Garcia G.R."/>
            <person name="Gardinassi L.G."/>
            <person name="Ribeiro J.M."/>
            <person name="Anatriello E."/>
            <person name="Ferreira B.R."/>
            <person name="Moreira H.N."/>
            <person name="Mafra C."/>
            <person name="Olegario M.M."/>
            <person name="Szabo P.J."/>
            <person name="Miranda-Santos I.K."/>
            <person name="Maruyama S.R."/>
        </authorList>
    </citation>
    <scope>NUCLEOTIDE SEQUENCE</scope>
    <source>
        <strain evidence="2">Mato Grasso do Sul</strain>
        <tissue evidence="2">Salivary glands</tissue>
    </source>
</reference>
<dbReference type="Pfam" id="PF10269">
    <property type="entry name" value="Tmemb_185A"/>
    <property type="match status" value="1"/>
</dbReference>
<keyword evidence="1" id="KW-1133">Transmembrane helix</keyword>
<dbReference type="PANTHER" id="PTHR13568:SF9">
    <property type="entry name" value="TRANSMEMBRANE PROTEIN 203"/>
    <property type="match status" value="1"/>
</dbReference>
<dbReference type="GO" id="GO:0006874">
    <property type="term" value="P:intracellular calcium ion homeostasis"/>
    <property type="evidence" value="ECO:0007669"/>
    <property type="project" value="TreeGrafter"/>
</dbReference>
<dbReference type="CDD" id="cd22816">
    <property type="entry name" value="TMEM203"/>
    <property type="match status" value="1"/>
</dbReference>
<dbReference type="InterPro" id="IPR019396">
    <property type="entry name" value="TM_Fragile-X-F-assoc"/>
</dbReference>
<name>A0A023GD94_AMBTT</name>
<keyword evidence="1" id="KW-0472">Membrane</keyword>
<dbReference type="AlphaFoldDB" id="A0A023GD94"/>
<organism evidence="2">
    <name type="scientific">Amblyomma triste</name>
    <name type="common">Neotropical tick</name>
    <dbReference type="NCBI Taxonomy" id="251400"/>
    <lineage>
        <taxon>Eukaryota</taxon>
        <taxon>Metazoa</taxon>
        <taxon>Ecdysozoa</taxon>
        <taxon>Arthropoda</taxon>
        <taxon>Chelicerata</taxon>
        <taxon>Arachnida</taxon>
        <taxon>Acari</taxon>
        <taxon>Parasitiformes</taxon>
        <taxon>Ixodida</taxon>
        <taxon>Ixodoidea</taxon>
        <taxon>Ixodidae</taxon>
        <taxon>Amblyomminae</taxon>
        <taxon>Amblyomma</taxon>
    </lineage>
</organism>
<dbReference type="GO" id="GO:0005783">
    <property type="term" value="C:endoplasmic reticulum"/>
    <property type="evidence" value="ECO:0007669"/>
    <property type="project" value="TreeGrafter"/>
</dbReference>
<sequence>MFKLKELARWLGMTVFEMFVHLVSITLFSVMVVLKLDRAFDVSWWTVFVSLFICDGLNAYFCVIVFIRQYIEGVYKAGAFRAVWSFMQLLLMFLFKLLLCLKAEGQKSSLVYSEVFAPLFILLMLVMVRACHLH</sequence>
<proteinExistence type="evidence at transcript level"/>
<accession>A0A023GD94</accession>
<dbReference type="EMBL" id="GBBM01003282">
    <property type="protein sequence ID" value="JAC32136.1"/>
    <property type="molecule type" value="mRNA"/>
</dbReference>
<evidence type="ECO:0000313" key="2">
    <source>
        <dbReference type="EMBL" id="JAC32136.1"/>
    </source>
</evidence>